<name>A0ACD1ABT5_9FIRM</name>
<gene>
    <name evidence="1" type="ORF">FRZ06_09925</name>
</gene>
<sequence>MDERLKKLTELQRKREEIEIAKKSDRLMAEGGTDSDPAMAQISDNGNVTRQMYQAIGHETLQSEDDGHYREMLEKAKGSLPYHDNQSNNY</sequence>
<dbReference type="EMBL" id="CP042469">
    <property type="protein sequence ID" value="QOX63646.1"/>
    <property type="molecule type" value="Genomic_DNA"/>
</dbReference>
<evidence type="ECO:0000313" key="2">
    <source>
        <dbReference type="Proteomes" id="UP000594014"/>
    </source>
</evidence>
<keyword evidence="2" id="KW-1185">Reference proteome</keyword>
<evidence type="ECO:0000313" key="1">
    <source>
        <dbReference type="EMBL" id="QOX63646.1"/>
    </source>
</evidence>
<organism evidence="1 2">
    <name type="scientific">Anoxybacterium hadale</name>
    <dbReference type="NCBI Taxonomy" id="3408580"/>
    <lineage>
        <taxon>Bacteria</taxon>
        <taxon>Bacillati</taxon>
        <taxon>Bacillota</taxon>
        <taxon>Clostridia</taxon>
        <taxon>Peptostreptococcales</taxon>
        <taxon>Anaerovoracaceae</taxon>
        <taxon>Anoxybacterium</taxon>
    </lineage>
</organism>
<accession>A0ACD1ABT5</accession>
<proteinExistence type="predicted"/>
<dbReference type="Proteomes" id="UP000594014">
    <property type="component" value="Chromosome"/>
</dbReference>
<reference evidence="1" key="1">
    <citation type="submission" date="2019-08" db="EMBL/GenBank/DDBJ databases">
        <title>Genome sequence of Clostridiales bacterium MT110.</title>
        <authorList>
            <person name="Cao J."/>
        </authorList>
    </citation>
    <scope>NUCLEOTIDE SEQUENCE</scope>
    <source>
        <strain evidence="1">MT110</strain>
    </source>
</reference>
<protein>
    <submittedName>
        <fullName evidence="1">Uncharacterized protein</fullName>
    </submittedName>
</protein>